<organism evidence="1 2">
    <name type="scientific">Sphenostylis stenocarpa</name>
    <dbReference type="NCBI Taxonomy" id="92480"/>
    <lineage>
        <taxon>Eukaryota</taxon>
        <taxon>Viridiplantae</taxon>
        <taxon>Streptophyta</taxon>
        <taxon>Embryophyta</taxon>
        <taxon>Tracheophyta</taxon>
        <taxon>Spermatophyta</taxon>
        <taxon>Magnoliopsida</taxon>
        <taxon>eudicotyledons</taxon>
        <taxon>Gunneridae</taxon>
        <taxon>Pentapetalae</taxon>
        <taxon>rosids</taxon>
        <taxon>fabids</taxon>
        <taxon>Fabales</taxon>
        <taxon>Fabaceae</taxon>
        <taxon>Papilionoideae</taxon>
        <taxon>50 kb inversion clade</taxon>
        <taxon>NPAAA clade</taxon>
        <taxon>indigoferoid/millettioid clade</taxon>
        <taxon>Phaseoleae</taxon>
        <taxon>Sphenostylis</taxon>
    </lineage>
</organism>
<sequence length="63" mass="7410">MPWPSFPTDSITRVFVGCRKKIRGAGRKYPKSPGDEISNIVPQRTRVDGQRIKKRKERREWIV</sequence>
<evidence type="ECO:0000313" key="2">
    <source>
        <dbReference type="Proteomes" id="UP001189624"/>
    </source>
</evidence>
<proteinExistence type="predicted"/>
<evidence type="ECO:0000313" key="1">
    <source>
        <dbReference type="EMBL" id="CAJ1977704.1"/>
    </source>
</evidence>
<accession>A0AA87BA19</accession>
<reference evidence="1" key="1">
    <citation type="submission" date="2023-10" db="EMBL/GenBank/DDBJ databases">
        <authorList>
            <person name="Domelevo Entfellner J.-B."/>
        </authorList>
    </citation>
    <scope>NUCLEOTIDE SEQUENCE</scope>
</reference>
<name>A0AA87BA19_9FABA</name>
<dbReference type="EMBL" id="OY731407">
    <property type="protein sequence ID" value="CAJ1977704.1"/>
    <property type="molecule type" value="Genomic_DNA"/>
</dbReference>
<dbReference type="Proteomes" id="UP001189624">
    <property type="component" value="Chromosome 10"/>
</dbReference>
<keyword evidence="2" id="KW-1185">Reference proteome</keyword>
<dbReference type="AlphaFoldDB" id="A0AA87BA19"/>
<protein>
    <submittedName>
        <fullName evidence="1">Uncharacterized protein</fullName>
    </submittedName>
</protein>
<dbReference type="Gramene" id="rna-AYBTSS11_LOCUS29872">
    <property type="protein sequence ID" value="CAJ1977704.1"/>
    <property type="gene ID" value="gene-AYBTSS11_LOCUS29872"/>
</dbReference>
<gene>
    <name evidence="1" type="ORF">AYBTSS11_LOCUS29872</name>
</gene>